<accession>A0AAD9RF23</accession>
<evidence type="ECO:0000313" key="2">
    <source>
        <dbReference type="Proteomes" id="UP001258017"/>
    </source>
</evidence>
<reference evidence="1" key="2">
    <citation type="journal article" date="2023" name="Commun. Biol.">
        <title>Intrasexual cuticular hydrocarbon dimorphism in a wasp sheds light on hydrocarbon biosynthesis genes in Hymenoptera.</title>
        <authorList>
            <person name="Moris V.C."/>
            <person name="Podsiadlowski L."/>
            <person name="Martin S."/>
            <person name="Oeyen J.P."/>
            <person name="Donath A."/>
            <person name="Petersen M."/>
            <person name="Wilbrandt J."/>
            <person name="Misof B."/>
            <person name="Liedtke D."/>
            <person name="Thamm M."/>
            <person name="Scheiner R."/>
            <person name="Schmitt T."/>
            <person name="Niehuis O."/>
        </authorList>
    </citation>
    <scope>NUCLEOTIDE SEQUENCE</scope>
    <source>
        <strain evidence="1">GBR_01_08_01A</strain>
    </source>
</reference>
<reference evidence="1" key="1">
    <citation type="submission" date="2021-08" db="EMBL/GenBank/DDBJ databases">
        <authorList>
            <person name="Misof B."/>
            <person name="Oliver O."/>
            <person name="Podsiadlowski L."/>
            <person name="Donath A."/>
            <person name="Peters R."/>
            <person name="Mayer C."/>
            <person name="Rust J."/>
            <person name="Gunkel S."/>
            <person name="Lesny P."/>
            <person name="Martin S."/>
            <person name="Oeyen J.P."/>
            <person name="Petersen M."/>
            <person name="Panagiotis P."/>
            <person name="Wilbrandt J."/>
            <person name="Tanja T."/>
        </authorList>
    </citation>
    <scope>NUCLEOTIDE SEQUENCE</scope>
    <source>
        <strain evidence="1">GBR_01_08_01A</strain>
        <tissue evidence="1">Thorax + abdomen</tissue>
    </source>
</reference>
<dbReference type="EMBL" id="JAIFRP010000244">
    <property type="protein sequence ID" value="KAK2578534.1"/>
    <property type="molecule type" value="Genomic_DNA"/>
</dbReference>
<comment type="caution">
    <text evidence="1">The sequence shown here is derived from an EMBL/GenBank/DDBJ whole genome shotgun (WGS) entry which is preliminary data.</text>
</comment>
<keyword evidence="2" id="KW-1185">Reference proteome</keyword>
<name>A0AAD9RF23_9HYME</name>
<proteinExistence type="predicted"/>
<dbReference type="Proteomes" id="UP001258017">
    <property type="component" value="Unassembled WGS sequence"/>
</dbReference>
<dbReference type="PANTHER" id="PTHR38681">
    <property type="entry name" value="RETROVIRUS-RELATED POL POLYPROTEIN FROM TRANSPOSON 412-LIKE PROTEIN-RELATED"/>
    <property type="match status" value="1"/>
</dbReference>
<sequence>MLGLRTSYKEDMKASPAEMLYGTTLRVPGKFFVQQEPPADLQQFIEKHRSIMRELRPTPTAHHIAGRPFLLKDIYTCSHVFIRCDHVRALLEPPYMGPYEVVERITDRVFKINIDGIHKNISITRLKPAGVSAEQPLLETPAVQRLHKSGHTEESNLAARQKISKTVTFSIPPTNVTGGGVDVAVTPLHSDDTSRRHETDYCRDTKRQRKQTLFPRECLLSSY</sequence>
<evidence type="ECO:0000313" key="1">
    <source>
        <dbReference type="EMBL" id="KAK2578534.1"/>
    </source>
</evidence>
<gene>
    <name evidence="1" type="ORF">KPH14_012023</name>
</gene>
<organism evidence="1 2">
    <name type="scientific">Odynerus spinipes</name>
    <dbReference type="NCBI Taxonomy" id="1348599"/>
    <lineage>
        <taxon>Eukaryota</taxon>
        <taxon>Metazoa</taxon>
        <taxon>Ecdysozoa</taxon>
        <taxon>Arthropoda</taxon>
        <taxon>Hexapoda</taxon>
        <taxon>Insecta</taxon>
        <taxon>Pterygota</taxon>
        <taxon>Neoptera</taxon>
        <taxon>Endopterygota</taxon>
        <taxon>Hymenoptera</taxon>
        <taxon>Apocrita</taxon>
        <taxon>Aculeata</taxon>
        <taxon>Vespoidea</taxon>
        <taxon>Vespidae</taxon>
        <taxon>Eumeninae</taxon>
        <taxon>Odynerus</taxon>
    </lineage>
</organism>
<dbReference type="AlphaFoldDB" id="A0AAD9RF23"/>
<dbReference type="PANTHER" id="PTHR38681:SF1">
    <property type="entry name" value="RETROVIRUS-RELATED POL POLYPROTEIN FROM TRANSPOSON 412-LIKE PROTEIN"/>
    <property type="match status" value="1"/>
</dbReference>
<protein>
    <submittedName>
        <fullName evidence="1">Uncharacterized protein</fullName>
    </submittedName>
</protein>